<keyword evidence="3" id="KW-1185">Reference proteome</keyword>
<organism evidence="2 3">
    <name type="scientific">Wansuia hejianensis</name>
    <dbReference type="NCBI Taxonomy" id="2763667"/>
    <lineage>
        <taxon>Bacteria</taxon>
        <taxon>Bacillati</taxon>
        <taxon>Bacillota</taxon>
        <taxon>Clostridia</taxon>
        <taxon>Lachnospirales</taxon>
        <taxon>Lachnospiraceae</taxon>
        <taxon>Wansuia</taxon>
    </lineage>
</organism>
<evidence type="ECO:0000313" key="3">
    <source>
        <dbReference type="Proteomes" id="UP000601522"/>
    </source>
</evidence>
<gene>
    <name evidence="2" type="ORF">H8689_04900</name>
</gene>
<evidence type="ECO:0000313" key="2">
    <source>
        <dbReference type="EMBL" id="MBC8590465.1"/>
    </source>
</evidence>
<comment type="caution">
    <text evidence="2">The sequence shown here is derived from an EMBL/GenBank/DDBJ whole genome shotgun (WGS) entry which is preliminary data.</text>
</comment>
<dbReference type="EMBL" id="JACRTK010000002">
    <property type="protein sequence ID" value="MBC8590465.1"/>
    <property type="molecule type" value="Genomic_DNA"/>
</dbReference>
<proteinExistence type="predicted"/>
<accession>A0A926EXS6</accession>
<reference evidence="2 3" key="1">
    <citation type="submission" date="2020-08" db="EMBL/GenBank/DDBJ databases">
        <title>Genome public.</title>
        <authorList>
            <person name="Liu C."/>
            <person name="Sun Q."/>
        </authorList>
    </citation>
    <scope>NUCLEOTIDE SEQUENCE [LARGE SCALE GENOMIC DNA]</scope>
    <source>
        <strain evidence="2 3">NSJ-26</strain>
    </source>
</reference>
<dbReference type="RefSeq" id="WP_249323308.1">
    <property type="nucleotide sequence ID" value="NZ_JACRTK010000002.1"/>
</dbReference>
<keyword evidence="1" id="KW-1133">Transmembrane helix</keyword>
<feature type="transmembrane region" description="Helical" evidence="1">
    <location>
        <begin position="36"/>
        <end position="54"/>
    </location>
</feature>
<keyword evidence="1" id="KW-0812">Transmembrane</keyword>
<name>A0A926EXS6_9FIRM</name>
<feature type="transmembrane region" description="Helical" evidence="1">
    <location>
        <begin position="12"/>
        <end position="30"/>
    </location>
</feature>
<evidence type="ECO:0000256" key="1">
    <source>
        <dbReference type="SAM" id="Phobius"/>
    </source>
</evidence>
<dbReference type="AlphaFoldDB" id="A0A926EXS6"/>
<sequence>MRRQLFRHRNKMQKVIGISLSAIGFLIVINVISVRFLLLLIGVGLLLIGTLIFMK</sequence>
<protein>
    <submittedName>
        <fullName evidence="2">Uncharacterized protein</fullName>
    </submittedName>
</protein>
<keyword evidence="1" id="KW-0472">Membrane</keyword>
<dbReference type="Proteomes" id="UP000601522">
    <property type="component" value="Unassembled WGS sequence"/>
</dbReference>